<dbReference type="AlphaFoldDB" id="A0AAD5X2S8"/>
<keyword evidence="3" id="KW-1185">Reference proteome</keyword>
<comment type="caution">
    <text evidence="2">The sequence shown here is derived from an EMBL/GenBank/DDBJ whole genome shotgun (WGS) entry which is preliminary data.</text>
</comment>
<evidence type="ECO:0000256" key="1">
    <source>
        <dbReference type="SAM" id="MobiDB-lite"/>
    </source>
</evidence>
<accession>A0AAD5X2S8</accession>
<feature type="compositionally biased region" description="Low complexity" evidence="1">
    <location>
        <begin position="77"/>
        <end position="99"/>
    </location>
</feature>
<reference evidence="2" key="1">
    <citation type="submission" date="2020-05" db="EMBL/GenBank/DDBJ databases">
        <title>Phylogenomic resolution of chytrid fungi.</title>
        <authorList>
            <person name="Stajich J.E."/>
            <person name="Amses K."/>
            <person name="Simmons R."/>
            <person name="Seto K."/>
            <person name="Myers J."/>
            <person name="Bonds A."/>
            <person name="Quandt C.A."/>
            <person name="Barry K."/>
            <person name="Liu P."/>
            <person name="Grigoriev I."/>
            <person name="Longcore J.E."/>
            <person name="James T.Y."/>
        </authorList>
    </citation>
    <scope>NUCLEOTIDE SEQUENCE</scope>
    <source>
        <strain evidence="2">JEL0318</strain>
    </source>
</reference>
<dbReference type="EMBL" id="JADGJD010000721">
    <property type="protein sequence ID" value="KAJ3048896.1"/>
    <property type="molecule type" value="Genomic_DNA"/>
</dbReference>
<feature type="non-terminal residue" evidence="2">
    <location>
        <position position="180"/>
    </location>
</feature>
<feature type="compositionally biased region" description="Low complexity" evidence="1">
    <location>
        <begin position="115"/>
        <end position="130"/>
    </location>
</feature>
<protein>
    <submittedName>
        <fullName evidence="2">Uncharacterized protein</fullName>
    </submittedName>
</protein>
<dbReference type="Proteomes" id="UP001212841">
    <property type="component" value="Unassembled WGS sequence"/>
</dbReference>
<feature type="compositionally biased region" description="Polar residues" evidence="1">
    <location>
        <begin position="43"/>
        <end position="60"/>
    </location>
</feature>
<feature type="region of interest" description="Disordered" evidence="1">
    <location>
        <begin position="1"/>
        <end position="132"/>
    </location>
</feature>
<name>A0AAD5X2S8_9FUNG</name>
<gene>
    <name evidence="2" type="ORF">HK097_010103</name>
</gene>
<evidence type="ECO:0000313" key="2">
    <source>
        <dbReference type="EMBL" id="KAJ3048896.1"/>
    </source>
</evidence>
<evidence type="ECO:0000313" key="3">
    <source>
        <dbReference type="Proteomes" id="UP001212841"/>
    </source>
</evidence>
<sequence>MTDKPFWSKVLNRLNPRPSSPSSQRPHAKSTPDVASPTRLKISKSSAQSDTNLYRPSSPSIPGPKSALKRPSVAVPTSTSTTNLPSTNLATSSSSSLSSQPRYQDPFFPPPTDASSLQSSSSTSLTESSTPAIPVNHLLLKNPHLATSRRVSFSPDPETVHHFNGAEAPAVALAADADVN</sequence>
<proteinExistence type="predicted"/>
<feature type="compositionally biased region" description="Low complexity" evidence="1">
    <location>
        <begin position="16"/>
        <end position="25"/>
    </location>
</feature>
<organism evidence="2 3">
    <name type="scientific">Rhizophlyctis rosea</name>
    <dbReference type="NCBI Taxonomy" id="64517"/>
    <lineage>
        <taxon>Eukaryota</taxon>
        <taxon>Fungi</taxon>
        <taxon>Fungi incertae sedis</taxon>
        <taxon>Chytridiomycota</taxon>
        <taxon>Chytridiomycota incertae sedis</taxon>
        <taxon>Chytridiomycetes</taxon>
        <taxon>Rhizophlyctidales</taxon>
        <taxon>Rhizophlyctidaceae</taxon>
        <taxon>Rhizophlyctis</taxon>
    </lineage>
</organism>